<proteinExistence type="predicted"/>
<evidence type="ECO:0000313" key="1">
    <source>
        <dbReference type="EMBL" id="MBW0566117.1"/>
    </source>
</evidence>
<evidence type="ECO:0000313" key="2">
    <source>
        <dbReference type="Proteomes" id="UP000765509"/>
    </source>
</evidence>
<gene>
    <name evidence="1" type="ORF">O181_105832</name>
</gene>
<sequence>MPTQHLPSERQKISQPRAQAFLTPMPRASLYGTPPVPQLRAQFGRSRTIQEGRKMEKKIKSFFRSSWQLSRTLKDHFQSSW</sequence>
<name>A0A9Q3JQU0_9BASI</name>
<keyword evidence="2" id="KW-1185">Reference proteome</keyword>
<reference evidence="1" key="1">
    <citation type="submission" date="2021-03" db="EMBL/GenBank/DDBJ databases">
        <title>Draft genome sequence of rust myrtle Austropuccinia psidii MF-1, a brazilian biotype.</title>
        <authorList>
            <person name="Quecine M.C."/>
            <person name="Pachon D.M.R."/>
            <person name="Bonatelli M.L."/>
            <person name="Correr F.H."/>
            <person name="Franceschini L.M."/>
            <person name="Leite T.F."/>
            <person name="Margarido G.R.A."/>
            <person name="Almeida C.A."/>
            <person name="Ferrarezi J.A."/>
            <person name="Labate C.A."/>
        </authorList>
    </citation>
    <scope>NUCLEOTIDE SEQUENCE</scope>
    <source>
        <strain evidence="1">MF-1</strain>
    </source>
</reference>
<dbReference type="Proteomes" id="UP000765509">
    <property type="component" value="Unassembled WGS sequence"/>
</dbReference>
<dbReference type="AlphaFoldDB" id="A0A9Q3JQU0"/>
<dbReference type="EMBL" id="AVOT02078603">
    <property type="protein sequence ID" value="MBW0566117.1"/>
    <property type="molecule type" value="Genomic_DNA"/>
</dbReference>
<accession>A0A9Q3JQU0</accession>
<protein>
    <submittedName>
        <fullName evidence="1">Uncharacterized protein</fullName>
    </submittedName>
</protein>
<organism evidence="1 2">
    <name type="scientific">Austropuccinia psidii MF-1</name>
    <dbReference type="NCBI Taxonomy" id="1389203"/>
    <lineage>
        <taxon>Eukaryota</taxon>
        <taxon>Fungi</taxon>
        <taxon>Dikarya</taxon>
        <taxon>Basidiomycota</taxon>
        <taxon>Pucciniomycotina</taxon>
        <taxon>Pucciniomycetes</taxon>
        <taxon>Pucciniales</taxon>
        <taxon>Sphaerophragmiaceae</taxon>
        <taxon>Austropuccinia</taxon>
    </lineage>
</organism>
<comment type="caution">
    <text evidence="1">The sequence shown here is derived from an EMBL/GenBank/DDBJ whole genome shotgun (WGS) entry which is preliminary data.</text>
</comment>